<evidence type="ECO:0000313" key="2">
    <source>
        <dbReference type="Proteomes" id="UP001283361"/>
    </source>
</evidence>
<keyword evidence="2" id="KW-1185">Reference proteome</keyword>
<name>A0AAE1A0J6_9GAST</name>
<comment type="caution">
    <text evidence="1">The sequence shown here is derived from an EMBL/GenBank/DDBJ whole genome shotgun (WGS) entry which is preliminary data.</text>
</comment>
<dbReference type="AlphaFoldDB" id="A0AAE1A0J6"/>
<dbReference type="EMBL" id="JAWDGP010002890">
    <property type="protein sequence ID" value="KAK3779015.1"/>
    <property type="molecule type" value="Genomic_DNA"/>
</dbReference>
<gene>
    <name evidence="1" type="ORF">RRG08_034273</name>
</gene>
<reference evidence="1" key="1">
    <citation type="journal article" date="2023" name="G3 (Bethesda)">
        <title>A reference genome for the long-term kleptoplast-retaining sea slug Elysia crispata morphotype clarki.</title>
        <authorList>
            <person name="Eastman K.E."/>
            <person name="Pendleton A.L."/>
            <person name="Shaikh M.A."/>
            <person name="Suttiyut T."/>
            <person name="Ogas R."/>
            <person name="Tomko P."/>
            <person name="Gavelis G."/>
            <person name="Widhalm J.R."/>
            <person name="Wisecaver J.H."/>
        </authorList>
    </citation>
    <scope>NUCLEOTIDE SEQUENCE</scope>
    <source>
        <strain evidence="1">ECLA1</strain>
    </source>
</reference>
<accession>A0AAE1A0J6</accession>
<protein>
    <submittedName>
        <fullName evidence="1">Uncharacterized protein</fullName>
    </submittedName>
</protein>
<proteinExistence type="predicted"/>
<sequence length="91" mass="10208">MLLCFLSKVGGASPKLPASLSVCFKTHRDIQRRKFAVHVRVVQLAHAQAVSVHGLIVARLRVTIEVLFRISTAIYDKSKKPQSPKWVLNVF</sequence>
<dbReference type="Proteomes" id="UP001283361">
    <property type="component" value="Unassembled WGS sequence"/>
</dbReference>
<organism evidence="1 2">
    <name type="scientific">Elysia crispata</name>
    <name type="common">lettuce slug</name>
    <dbReference type="NCBI Taxonomy" id="231223"/>
    <lineage>
        <taxon>Eukaryota</taxon>
        <taxon>Metazoa</taxon>
        <taxon>Spiralia</taxon>
        <taxon>Lophotrochozoa</taxon>
        <taxon>Mollusca</taxon>
        <taxon>Gastropoda</taxon>
        <taxon>Heterobranchia</taxon>
        <taxon>Euthyneura</taxon>
        <taxon>Panpulmonata</taxon>
        <taxon>Sacoglossa</taxon>
        <taxon>Placobranchoidea</taxon>
        <taxon>Plakobranchidae</taxon>
        <taxon>Elysia</taxon>
    </lineage>
</organism>
<evidence type="ECO:0000313" key="1">
    <source>
        <dbReference type="EMBL" id="KAK3779015.1"/>
    </source>
</evidence>